<evidence type="ECO:0000313" key="1">
    <source>
        <dbReference type="EMBL" id="QCE07001.1"/>
    </source>
</evidence>
<reference evidence="1 2" key="1">
    <citation type="submission" date="2019-04" db="EMBL/GenBank/DDBJ databases">
        <title>An improved genome assembly and genetic linkage map for asparagus bean, Vigna unguiculata ssp. sesquipedialis.</title>
        <authorList>
            <person name="Xia Q."/>
            <person name="Zhang R."/>
            <person name="Dong Y."/>
        </authorList>
    </citation>
    <scope>NUCLEOTIDE SEQUENCE [LARGE SCALE GENOMIC DNA]</scope>
    <source>
        <tissue evidence="1">Leaf</tissue>
    </source>
</reference>
<proteinExistence type="predicted"/>
<accession>A0A4D6N2C2</accession>
<dbReference type="AlphaFoldDB" id="A0A4D6N2C2"/>
<dbReference type="Proteomes" id="UP000501690">
    <property type="component" value="Linkage Group LG9"/>
</dbReference>
<keyword evidence="2" id="KW-1185">Reference proteome</keyword>
<sequence>MRRLAPGGTRSSPDDLEACCAWRLACCVRRYCEAKNVSLELWLGIGAKHIAFLEL</sequence>
<name>A0A4D6N2C2_VIGUN</name>
<protein>
    <submittedName>
        <fullName evidence="1">Uncharacterized protein</fullName>
    </submittedName>
</protein>
<dbReference type="EMBL" id="CP039353">
    <property type="protein sequence ID" value="QCE07001.1"/>
    <property type="molecule type" value="Genomic_DNA"/>
</dbReference>
<gene>
    <name evidence="1" type="ORF">DEO72_LG9g2016</name>
</gene>
<evidence type="ECO:0000313" key="2">
    <source>
        <dbReference type="Proteomes" id="UP000501690"/>
    </source>
</evidence>
<organism evidence="1 2">
    <name type="scientific">Vigna unguiculata</name>
    <name type="common">Cowpea</name>
    <dbReference type="NCBI Taxonomy" id="3917"/>
    <lineage>
        <taxon>Eukaryota</taxon>
        <taxon>Viridiplantae</taxon>
        <taxon>Streptophyta</taxon>
        <taxon>Embryophyta</taxon>
        <taxon>Tracheophyta</taxon>
        <taxon>Spermatophyta</taxon>
        <taxon>Magnoliopsida</taxon>
        <taxon>eudicotyledons</taxon>
        <taxon>Gunneridae</taxon>
        <taxon>Pentapetalae</taxon>
        <taxon>rosids</taxon>
        <taxon>fabids</taxon>
        <taxon>Fabales</taxon>
        <taxon>Fabaceae</taxon>
        <taxon>Papilionoideae</taxon>
        <taxon>50 kb inversion clade</taxon>
        <taxon>NPAAA clade</taxon>
        <taxon>indigoferoid/millettioid clade</taxon>
        <taxon>Phaseoleae</taxon>
        <taxon>Vigna</taxon>
    </lineage>
</organism>